<keyword evidence="9 13" id="KW-1133">Transmembrane helix</keyword>
<sequence length="359" mass="41231">MAEQGENEDRTEEATPERREEFRKKGQIAVSREVTSVFVLASVVVAMSFYLERLIQDLSKYMIFSFERIHLVSLDEDTFRIHVSQIWAKTMAFIIPFFIVSAFVACFVTFSQTTLNFSWERLKPDFKRMNPWQGLVRMVSGQAVVELIKGVGKMGSVGIMSYLILYSEWTVVPGLMHYPISRAWIYWADITKLLFWSVSALLLLVAGFDYIYNFASIEKKLKMTKQEVKEEFKKREVDPHVKARMKRMQRDIAMAKAVQATPSATAVITNPTHFAVAIRYELGMKAPIVIAKGQDFTAQRMKEVARDHDIPIVENKPLARTLYKIVKVGQEIPESLYKAVSEVIRYVFLLKGRSLSRGS</sequence>
<evidence type="ECO:0000313" key="15">
    <source>
        <dbReference type="EMBL" id="SMF66483.1"/>
    </source>
</evidence>
<evidence type="ECO:0000256" key="11">
    <source>
        <dbReference type="ARBA" id="ARBA00023225"/>
    </source>
</evidence>
<comment type="function">
    <text evidence="12 13">Required for formation of the rod structure in the basal body of the flagellar apparatus. Together with FliI and FliH, may constitute the export apparatus of flagellin.</text>
</comment>
<dbReference type="PANTHER" id="PTHR30531">
    <property type="entry name" value="FLAGELLAR BIOSYNTHETIC PROTEIN FLHB"/>
    <property type="match status" value="1"/>
</dbReference>
<dbReference type="Proteomes" id="UP000192907">
    <property type="component" value="Unassembled WGS sequence"/>
</dbReference>
<dbReference type="EMBL" id="FWZT01000023">
    <property type="protein sequence ID" value="SMF66483.1"/>
    <property type="molecule type" value="Genomic_DNA"/>
</dbReference>
<gene>
    <name evidence="13" type="primary">flhB</name>
    <name evidence="15" type="ORF">SAMN06296036_12333</name>
</gene>
<keyword evidence="4 13" id="KW-0813">Transport</keyword>
<feature type="transmembrane region" description="Helical" evidence="13">
    <location>
        <begin position="193"/>
        <end position="215"/>
    </location>
</feature>
<proteinExistence type="inferred from homology"/>
<reference evidence="16" key="1">
    <citation type="submission" date="2017-04" db="EMBL/GenBank/DDBJ databases">
        <authorList>
            <person name="Varghese N."/>
            <person name="Submissions S."/>
        </authorList>
    </citation>
    <scope>NUCLEOTIDE SEQUENCE [LARGE SCALE GENOMIC DNA]</scope>
    <source>
        <strain evidence="16">RKEM611</strain>
    </source>
</reference>
<evidence type="ECO:0000256" key="9">
    <source>
        <dbReference type="ARBA" id="ARBA00022989"/>
    </source>
</evidence>
<evidence type="ECO:0000256" key="5">
    <source>
        <dbReference type="ARBA" id="ARBA00022475"/>
    </source>
</evidence>
<dbReference type="Pfam" id="PF01312">
    <property type="entry name" value="Bac_export_2"/>
    <property type="match status" value="1"/>
</dbReference>
<organism evidence="15 16">
    <name type="scientific">Pseudobacteriovorax antillogorgiicola</name>
    <dbReference type="NCBI Taxonomy" id="1513793"/>
    <lineage>
        <taxon>Bacteria</taxon>
        <taxon>Pseudomonadati</taxon>
        <taxon>Bdellovibrionota</taxon>
        <taxon>Oligoflexia</taxon>
        <taxon>Oligoflexales</taxon>
        <taxon>Pseudobacteriovoracaceae</taxon>
        <taxon>Pseudobacteriovorax</taxon>
    </lineage>
</organism>
<keyword evidence="11 13" id="KW-1006">Bacterial flagellum protein export</keyword>
<evidence type="ECO:0000256" key="2">
    <source>
        <dbReference type="ARBA" id="ARBA00010690"/>
    </source>
</evidence>
<feature type="transmembrane region" description="Helical" evidence="13">
    <location>
        <begin position="160"/>
        <end position="181"/>
    </location>
</feature>
<dbReference type="PRINTS" id="PR00950">
    <property type="entry name" value="TYPE3IMSPROT"/>
</dbReference>
<dbReference type="GO" id="GO:0044780">
    <property type="term" value="P:bacterial-type flagellum assembly"/>
    <property type="evidence" value="ECO:0007669"/>
    <property type="project" value="InterPro"/>
</dbReference>
<keyword evidence="6 13" id="KW-0812">Transmembrane</keyword>
<keyword evidence="15" id="KW-0966">Cell projection</keyword>
<keyword evidence="8 13" id="KW-0653">Protein transport</keyword>
<evidence type="ECO:0000256" key="12">
    <source>
        <dbReference type="ARBA" id="ARBA00025078"/>
    </source>
</evidence>
<accession>A0A1Y6CQU1</accession>
<keyword evidence="10 13" id="KW-0472">Membrane</keyword>
<evidence type="ECO:0000256" key="3">
    <source>
        <dbReference type="ARBA" id="ARBA00021622"/>
    </source>
</evidence>
<dbReference type="InterPro" id="IPR006135">
    <property type="entry name" value="T3SS_substrate_exporter"/>
</dbReference>
<feature type="transmembrane region" description="Helical" evidence="13">
    <location>
        <begin position="90"/>
        <end position="110"/>
    </location>
</feature>
<dbReference type="PANTHER" id="PTHR30531:SF12">
    <property type="entry name" value="FLAGELLAR BIOSYNTHETIC PROTEIN FLHB"/>
    <property type="match status" value="1"/>
</dbReference>
<dbReference type="AlphaFoldDB" id="A0A1Y6CQU1"/>
<evidence type="ECO:0000256" key="4">
    <source>
        <dbReference type="ARBA" id="ARBA00022448"/>
    </source>
</evidence>
<feature type="region of interest" description="Disordered" evidence="14">
    <location>
        <begin position="1"/>
        <end position="20"/>
    </location>
</feature>
<dbReference type="Gene3D" id="6.10.250.2080">
    <property type="match status" value="1"/>
</dbReference>
<dbReference type="NCBIfam" id="TIGR00328">
    <property type="entry name" value="flhB"/>
    <property type="match status" value="1"/>
</dbReference>
<evidence type="ECO:0000256" key="1">
    <source>
        <dbReference type="ARBA" id="ARBA00004651"/>
    </source>
</evidence>
<evidence type="ECO:0000256" key="6">
    <source>
        <dbReference type="ARBA" id="ARBA00022692"/>
    </source>
</evidence>
<evidence type="ECO:0000256" key="7">
    <source>
        <dbReference type="ARBA" id="ARBA00022795"/>
    </source>
</evidence>
<feature type="transmembrane region" description="Helical" evidence="13">
    <location>
        <begin position="34"/>
        <end position="51"/>
    </location>
</feature>
<dbReference type="Gene3D" id="3.40.1690.10">
    <property type="entry name" value="secretion proteins EscU"/>
    <property type="match status" value="1"/>
</dbReference>
<keyword evidence="16" id="KW-1185">Reference proteome</keyword>
<keyword evidence="5 13" id="KW-1003">Cell membrane</keyword>
<keyword evidence="15" id="KW-0282">Flagellum</keyword>
<dbReference type="GO" id="GO:0009306">
    <property type="term" value="P:protein secretion"/>
    <property type="evidence" value="ECO:0007669"/>
    <property type="project" value="InterPro"/>
</dbReference>
<dbReference type="InterPro" id="IPR006136">
    <property type="entry name" value="FlhB"/>
</dbReference>
<protein>
    <recommendedName>
        <fullName evidence="3 13">Flagellar biosynthetic protein FlhB</fullName>
    </recommendedName>
</protein>
<name>A0A1Y6CQU1_9BACT</name>
<dbReference type="InterPro" id="IPR029025">
    <property type="entry name" value="T3SS_substrate_exporter_C"/>
</dbReference>
<comment type="similarity">
    <text evidence="2 13">Belongs to the type III secretion exporter family.</text>
</comment>
<dbReference type="SUPFAM" id="SSF160544">
    <property type="entry name" value="EscU C-terminal domain-like"/>
    <property type="match status" value="1"/>
</dbReference>
<evidence type="ECO:0000256" key="13">
    <source>
        <dbReference type="RuleBase" id="RU364091"/>
    </source>
</evidence>
<evidence type="ECO:0000256" key="10">
    <source>
        <dbReference type="ARBA" id="ARBA00023136"/>
    </source>
</evidence>
<evidence type="ECO:0000256" key="8">
    <source>
        <dbReference type="ARBA" id="ARBA00022927"/>
    </source>
</evidence>
<evidence type="ECO:0000256" key="14">
    <source>
        <dbReference type="SAM" id="MobiDB-lite"/>
    </source>
</evidence>
<keyword evidence="15" id="KW-0969">Cilium</keyword>
<comment type="subcellular location">
    <subcellularLocation>
        <location evidence="1">Cell membrane</location>
        <topology evidence="1">Multi-pass membrane protein</topology>
    </subcellularLocation>
</comment>
<dbReference type="STRING" id="1513793.SAMN06296036_12333"/>
<dbReference type="GO" id="GO:0005886">
    <property type="term" value="C:plasma membrane"/>
    <property type="evidence" value="ECO:0007669"/>
    <property type="project" value="UniProtKB-SubCell"/>
</dbReference>
<dbReference type="OrthoDB" id="5289470at2"/>
<feature type="compositionally biased region" description="Acidic residues" evidence="14">
    <location>
        <begin position="1"/>
        <end position="11"/>
    </location>
</feature>
<keyword evidence="7 13" id="KW-1005">Bacterial flagellum biogenesis</keyword>
<evidence type="ECO:0000313" key="16">
    <source>
        <dbReference type="Proteomes" id="UP000192907"/>
    </source>
</evidence>
<dbReference type="RefSeq" id="WP_132323597.1">
    <property type="nucleotide sequence ID" value="NZ_FWZT01000023.1"/>
</dbReference>